<dbReference type="Proteomes" id="UP001605036">
    <property type="component" value="Unassembled WGS sequence"/>
</dbReference>
<organism evidence="2 3">
    <name type="scientific">Riccia fluitans</name>
    <dbReference type="NCBI Taxonomy" id="41844"/>
    <lineage>
        <taxon>Eukaryota</taxon>
        <taxon>Viridiplantae</taxon>
        <taxon>Streptophyta</taxon>
        <taxon>Embryophyta</taxon>
        <taxon>Marchantiophyta</taxon>
        <taxon>Marchantiopsida</taxon>
        <taxon>Marchantiidae</taxon>
        <taxon>Marchantiales</taxon>
        <taxon>Ricciaceae</taxon>
        <taxon>Riccia</taxon>
    </lineage>
</organism>
<dbReference type="InterPro" id="IPR018962">
    <property type="entry name" value="DUF1995"/>
</dbReference>
<reference evidence="2 3" key="1">
    <citation type="submission" date="2024-09" db="EMBL/GenBank/DDBJ databases">
        <title>Chromosome-scale assembly of Riccia fluitans.</title>
        <authorList>
            <person name="Paukszto L."/>
            <person name="Sawicki J."/>
            <person name="Karawczyk K."/>
            <person name="Piernik-Szablinska J."/>
            <person name="Szczecinska M."/>
            <person name="Mazdziarz M."/>
        </authorList>
    </citation>
    <scope>NUCLEOTIDE SEQUENCE [LARGE SCALE GENOMIC DNA]</scope>
    <source>
        <strain evidence="2">Rf_01</strain>
        <tissue evidence="2">Aerial parts of the thallus</tissue>
    </source>
</reference>
<comment type="caution">
    <text evidence="2">The sequence shown here is derived from an EMBL/GenBank/DDBJ whole genome shotgun (WGS) entry which is preliminary data.</text>
</comment>
<dbReference type="Pfam" id="PF09353">
    <property type="entry name" value="DUF1995"/>
    <property type="match status" value="1"/>
</dbReference>
<evidence type="ECO:0000313" key="2">
    <source>
        <dbReference type="EMBL" id="KAL2643850.1"/>
    </source>
</evidence>
<gene>
    <name evidence="2" type="ORF">R1flu_011437</name>
</gene>
<keyword evidence="3" id="KW-1185">Reference proteome</keyword>
<evidence type="ECO:0000259" key="1">
    <source>
        <dbReference type="Pfam" id="PF09353"/>
    </source>
</evidence>
<dbReference type="PANTHER" id="PTHR36365">
    <property type="entry name" value="OS05G0500400 PROTEIN"/>
    <property type="match status" value="1"/>
</dbReference>
<name>A0ABD1Z8N9_9MARC</name>
<feature type="domain" description="DUF1995" evidence="1">
    <location>
        <begin position="93"/>
        <end position="309"/>
    </location>
</feature>
<dbReference type="PANTHER" id="PTHR36365:SF1">
    <property type="entry name" value="OS05G0500400 PROTEIN"/>
    <property type="match status" value="1"/>
</dbReference>
<dbReference type="EMBL" id="JBHFFA010000002">
    <property type="protein sequence ID" value="KAL2643850.1"/>
    <property type="molecule type" value="Genomic_DNA"/>
</dbReference>
<sequence>MASAVSFCACSLASHVSSPDEGLGVRCIRSSVTYGRTSCRRRRDLQLDFWTLSNGDQLFRFNEDRKFAGVGKKRHDNKIFSMVVAGSGGELPPQSREETVEQAGSSLASLLEKALKAAGPTTVKQRKSLRQQRLRVDIPVLDESPQALFSLTLDLIEAFIGTKKVLGSVAVYFPSALLEVVPTDFVNVSKVHETRFISLESEEGCQYDTAVVLIVAADFTHARALDSIARSAGHRPVVVLNGGWSAEEESNQRWGSLLSSFEVAYAFTPLAIQGFFGTTEGAILKHVRSGAPSGRPWLIFVKEGDSYKCDICQEEEDFSCHSRNVGNSLWYTCK</sequence>
<dbReference type="AlphaFoldDB" id="A0ABD1Z8N9"/>
<protein>
    <recommendedName>
        <fullName evidence="1">DUF1995 domain-containing protein</fullName>
    </recommendedName>
</protein>
<accession>A0ABD1Z8N9</accession>
<proteinExistence type="predicted"/>
<evidence type="ECO:0000313" key="3">
    <source>
        <dbReference type="Proteomes" id="UP001605036"/>
    </source>
</evidence>